<dbReference type="Proteomes" id="UP000636888">
    <property type="component" value="Unassembled WGS sequence"/>
</dbReference>
<dbReference type="GO" id="GO:0009399">
    <property type="term" value="P:nitrogen fixation"/>
    <property type="evidence" value="ECO:0007669"/>
    <property type="project" value="InterPro"/>
</dbReference>
<organism evidence="2 3">
    <name type="scientific">Geomesophilobacter sediminis</name>
    <dbReference type="NCBI Taxonomy" id="2798584"/>
    <lineage>
        <taxon>Bacteria</taxon>
        <taxon>Pseudomonadati</taxon>
        <taxon>Thermodesulfobacteriota</taxon>
        <taxon>Desulfuromonadia</taxon>
        <taxon>Geobacterales</taxon>
        <taxon>Geobacteraceae</taxon>
        <taxon>Geomesophilobacter</taxon>
    </lineage>
</organism>
<dbReference type="EMBL" id="JAEMHM010000009">
    <property type="protein sequence ID" value="MBJ6725523.1"/>
    <property type="molecule type" value="Genomic_DNA"/>
</dbReference>
<sequence length="100" mass="11647">MREKVTDRYVTFKGIDGDGNAQKLVGMLRRYIDDPEHTNLFWERFKDKLAAGADPDRNGGRRLDELFLVHSYINNIRELFEAQDDQEALELLEQVEAESC</sequence>
<evidence type="ECO:0000256" key="1">
    <source>
        <dbReference type="ARBA" id="ARBA00023231"/>
    </source>
</evidence>
<name>A0A8J7IPK3_9BACT</name>
<dbReference type="Pfam" id="PF20543">
    <property type="entry name" value="CowN"/>
    <property type="match status" value="1"/>
</dbReference>
<evidence type="ECO:0000313" key="2">
    <source>
        <dbReference type="EMBL" id="MBJ6725523.1"/>
    </source>
</evidence>
<keyword evidence="1" id="KW-0535">Nitrogen fixation</keyword>
<comment type="caution">
    <text evidence="2">The sequence shown here is derived from an EMBL/GenBank/DDBJ whole genome shotgun (WGS) entry which is preliminary data.</text>
</comment>
<keyword evidence="3" id="KW-1185">Reference proteome</keyword>
<gene>
    <name evidence="2" type="primary">cowN</name>
    <name evidence="2" type="ORF">JFN93_12455</name>
</gene>
<protein>
    <submittedName>
        <fullName evidence="2">N(2)-fixation sustaining protein CowN</fullName>
    </submittedName>
</protein>
<evidence type="ECO:0000313" key="3">
    <source>
        <dbReference type="Proteomes" id="UP000636888"/>
    </source>
</evidence>
<dbReference type="HAMAP" id="MF_02117">
    <property type="entry name" value="CowN"/>
    <property type="match status" value="1"/>
</dbReference>
<dbReference type="NCBIfam" id="NF033689">
    <property type="entry name" value="N2Fix_CO_CowN"/>
    <property type="match status" value="1"/>
</dbReference>
<accession>A0A8J7IPK3</accession>
<dbReference type="RefSeq" id="WP_199384414.1">
    <property type="nucleotide sequence ID" value="NZ_JAEMHM010000009.1"/>
</dbReference>
<dbReference type="AlphaFoldDB" id="A0A8J7IPK3"/>
<reference evidence="2" key="1">
    <citation type="submission" date="2020-12" db="EMBL/GenBank/DDBJ databases">
        <title>Geomonas sp. Red875, isolated from river sediment.</title>
        <authorList>
            <person name="Xu Z."/>
            <person name="Zhang Z."/>
            <person name="Masuda Y."/>
            <person name="Itoh H."/>
            <person name="Senoo K."/>
        </authorList>
    </citation>
    <scope>NUCLEOTIDE SEQUENCE</scope>
    <source>
        <strain evidence="2">Red875</strain>
    </source>
</reference>
<dbReference type="InterPro" id="IPR024899">
    <property type="entry name" value="CowN"/>
</dbReference>
<proteinExistence type="inferred from homology"/>